<sequence length="111" mass="13086">MQSIEPKRLISDIRAYFNKRTRATDTHKEVSASRKALIMENGECASRLLRNEDFALMFNLYRFHILERLEESKDDSERIGNAYYVAGARDFIDFIEKNEYLVKMANRKAET</sequence>
<dbReference type="EMBL" id="LR796538">
    <property type="protein sequence ID" value="CAB4150208.1"/>
    <property type="molecule type" value="Genomic_DNA"/>
</dbReference>
<proteinExistence type="predicted"/>
<reference evidence="2" key="1">
    <citation type="submission" date="2020-04" db="EMBL/GenBank/DDBJ databases">
        <authorList>
            <person name="Chiriac C."/>
            <person name="Salcher M."/>
            <person name="Ghai R."/>
            <person name="Kavagutti S V."/>
        </authorList>
    </citation>
    <scope>NUCLEOTIDE SEQUENCE</scope>
</reference>
<evidence type="ECO:0000313" key="2">
    <source>
        <dbReference type="EMBL" id="CAB4150208.1"/>
    </source>
</evidence>
<gene>
    <name evidence="1" type="ORF">UFOVP294_3</name>
    <name evidence="2" type="ORF">UFOVP566_7</name>
</gene>
<dbReference type="EMBL" id="LR796311">
    <property type="protein sequence ID" value="CAB4136006.1"/>
    <property type="molecule type" value="Genomic_DNA"/>
</dbReference>
<protein>
    <submittedName>
        <fullName evidence="2">Uncharacterized protein</fullName>
    </submittedName>
</protein>
<name>A0A6J5MTZ0_9CAUD</name>
<accession>A0A6J5MTZ0</accession>
<organism evidence="2">
    <name type="scientific">uncultured Caudovirales phage</name>
    <dbReference type="NCBI Taxonomy" id="2100421"/>
    <lineage>
        <taxon>Viruses</taxon>
        <taxon>Duplodnaviria</taxon>
        <taxon>Heunggongvirae</taxon>
        <taxon>Uroviricota</taxon>
        <taxon>Caudoviricetes</taxon>
        <taxon>Peduoviridae</taxon>
        <taxon>Maltschvirus</taxon>
        <taxon>Maltschvirus maltsch</taxon>
    </lineage>
</organism>
<evidence type="ECO:0000313" key="1">
    <source>
        <dbReference type="EMBL" id="CAB4136006.1"/>
    </source>
</evidence>